<evidence type="ECO:0000313" key="3">
    <source>
        <dbReference type="EMBL" id="MST33328.1"/>
    </source>
</evidence>
<evidence type="ECO:0000259" key="2">
    <source>
        <dbReference type="Pfam" id="PF00296"/>
    </source>
</evidence>
<dbReference type="PANTHER" id="PTHR43244:SF1">
    <property type="entry name" value="5,10-METHYLENETETRAHYDROMETHANOPTERIN REDUCTASE"/>
    <property type="match status" value="1"/>
</dbReference>
<feature type="domain" description="Luciferase-like" evidence="2">
    <location>
        <begin position="9"/>
        <end position="288"/>
    </location>
</feature>
<dbReference type="GO" id="GO:0016491">
    <property type="term" value="F:oxidoreductase activity"/>
    <property type="evidence" value="ECO:0007669"/>
    <property type="project" value="UniProtKB-KW"/>
</dbReference>
<dbReference type="Gene3D" id="3.20.20.30">
    <property type="entry name" value="Luciferase-like domain"/>
    <property type="match status" value="1"/>
</dbReference>
<dbReference type="PANTHER" id="PTHR43244">
    <property type="match status" value="1"/>
</dbReference>
<reference evidence="3 4" key="1">
    <citation type="submission" date="2019-11" db="EMBL/GenBank/DDBJ databases">
        <title>Acidiferrimicrobium australis gen. nov., sp. nov., an acidophilic and obligately heterotrophic, member of the Actinobacteria that catalyses dissimilatory oxido- reduction of iron isolated from metal-rich acidic water in Chile.</title>
        <authorList>
            <person name="Gonzalez D."/>
            <person name="Huber K."/>
            <person name="Hedrich S."/>
            <person name="Rojas-Villalobos C."/>
            <person name="Quatrini R."/>
            <person name="Dinamarca M.A."/>
            <person name="Schwarz A."/>
            <person name="Canales C."/>
            <person name="Nancucheo I."/>
        </authorList>
    </citation>
    <scope>NUCLEOTIDE SEQUENCE [LARGE SCALE GENOMIC DNA]</scope>
    <source>
        <strain evidence="3 4">USS-CCA1</strain>
    </source>
</reference>
<evidence type="ECO:0000313" key="4">
    <source>
        <dbReference type="Proteomes" id="UP000437736"/>
    </source>
</evidence>
<keyword evidence="1 3" id="KW-0560">Oxidoreductase</keyword>
<dbReference type="Proteomes" id="UP000437736">
    <property type="component" value="Unassembled WGS sequence"/>
</dbReference>
<keyword evidence="4" id="KW-1185">Reference proteome</keyword>
<protein>
    <submittedName>
        <fullName evidence="3">LLM class F420-dependent oxidoreductase</fullName>
        <ecNumber evidence="3">1.-.-.-</ecNumber>
    </submittedName>
</protein>
<sequence>MTVPFQGVPLAEHRSWFAEASELGYTDLWSSEADGTDAFTPLALAAAWAPDLRLGTAIVPAYTRGPALLAQSVAAMAEAAPGRFAFGLGTSSDVIVERWNDTAFDRPYQRTRDLVRFLRLALGGERVDEEFETFRVRGFRLGRPPAQVPPILVAALRPGMLRLAGREGDGAIINWLAADDVPRVVAEVGPGREVVARIFVCPSEDTATVRAHARRLIGAYLTVPVYAAFHEWLGRGEALQGLWDGWAAGDRKAAVASIPDAVVDALVLHGSPAAVRAQVDRYVANGVTTPVLALLPMAGVEQRTAMRELAPTAP</sequence>
<dbReference type="InterPro" id="IPR011251">
    <property type="entry name" value="Luciferase-like_dom"/>
</dbReference>
<dbReference type="InterPro" id="IPR022526">
    <property type="entry name" value="F420_Rv3093c"/>
</dbReference>
<dbReference type="InterPro" id="IPR036661">
    <property type="entry name" value="Luciferase-like_sf"/>
</dbReference>
<dbReference type="Pfam" id="PF00296">
    <property type="entry name" value="Bac_luciferase"/>
    <property type="match status" value="1"/>
</dbReference>
<comment type="caution">
    <text evidence="3">The sequence shown here is derived from an EMBL/GenBank/DDBJ whole genome shotgun (WGS) entry which is preliminary data.</text>
</comment>
<dbReference type="EMBL" id="WJHE01000560">
    <property type="protein sequence ID" value="MST33328.1"/>
    <property type="molecule type" value="Genomic_DNA"/>
</dbReference>
<dbReference type="NCBIfam" id="TIGR03841">
    <property type="entry name" value="F420_Rv3093c"/>
    <property type="match status" value="1"/>
</dbReference>
<dbReference type="EC" id="1.-.-.-" evidence="3"/>
<gene>
    <name evidence="3" type="ORF">GHK86_11440</name>
</gene>
<evidence type="ECO:0000256" key="1">
    <source>
        <dbReference type="ARBA" id="ARBA00023002"/>
    </source>
</evidence>
<organism evidence="3 4">
    <name type="scientific">Acidiferrimicrobium australe</name>
    <dbReference type="NCBI Taxonomy" id="2664430"/>
    <lineage>
        <taxon>Bacteria</taxon>
        <taxon>Bacillati</taxon>
        <taxon>Actinomycetota</taxon>
        <taxon>Acidimicrobiia</taxon>
        <taxon>Acidimicrobiales</taxon>
        <taxon>Acidimicrobiaceae</taxon>
        <taxon>Acidiferrimicrobium</taxon>
    </lineage>
</organism>
<dbReference type="SUPFAM" id="SSF51679">
    <property type="entry name" value="Bacterial luciferase-like"/>
    <property type="match status" value="1"/>
</dbReference>
<dbReference type="CDD" id="cd01097">
    <property type="entry name" value="Tetrahydromethanopterin_reductase"/>
    <property type="match status" value="1"/>
</dbReference>
<dbReference type="InterPro" id="IPR050564">
    <property type="entry name" value="F420-G6PD/mer"/>
</dbReference>
<accession>A0ABW9QV65</accession>
<proteinExistence type="predicted"/>
<name>A0ABW9QV65_9ACTN</name>